<dbReference type="Pfam" id="PF06739">
    <property type="entry name" value="SBBP"/>
    <property type="match status" value="1"/>
</dbReference>
<name>A0AAU7CGY6_9BACT</name>
<dbReference type="PANTHER" id="PTHR35580:SF1">
    <property type="entry name" value="PHYTASE-LIKE DOMAIN-CONTAINING PROTEIN"/>
    <property type="match status" value="1"/>
</dbReference>
<dbReference type="AlphaFoldDB" id="A0AAU7CGY6"/>
<gene>
    <name evidence="1" type="ORF">V5E97_39520</name>
</gene>
<dbReference type="InterPro" id="IPR011042">
    <property type="entry name" value="6-blade_b-propeller_TolB-like"/>
</dbReference>
<accession>A0AAU7CGY6</accession>
<organism evidence="1">
    <name type="scientific">Singulisphaera sp. Ch08</name>
    <dbReference type="NCBI Taxonomy" id="3120278"/>
    <lineage>
        <taxon>Bacteria</taxon>
        <taxon>Pseudomonadati</taxon>
        <taxon>Planctomycetota</taxon>
        <taxon>Planctomycetia</taxon>
        <taxon>Isosphaerales</taxon>
        <taxon>Isosphaeraceae</taxon>
        <taxon>Singulisphaera</taxon>
    </lineage>
</organism>
<dbReference type="Gene3D" id="2.40.10.500">
    <property type="match status" value="1"/>
</dbReference>
<evidence type="ECO:0000313" key="1">
    <source>
        <dbReference type="EMBL" id="XBH04340.1"/>
    </source>
</evidence>
<dbReference type="SUPFAM" id="SSF101898">
    <property type="entry name" value="NHL repeat"/>
    <property type="match status" value="1"/>
</dbReference>
<dbReference type="InterPro" id="IPR010620">
    <property type="entry name" value="SBBP_repeat"/>
</dbReference>
<proteinExistence type="predicted"/>
<dbReference type="InterPro" id="IPR052918">
    <property type="entry name" value="Motility_Chemotaxis_Reg"/>
</dbReference>
<dbReference type="Gene3D" id="2.120.10.30">
    <property type="entry name" value="TolB, C-terminal domain"/>
    <property type="match status" value="1"/>
</dbReference>
<reference evidence="1" key="1">
    <citation type="submission" date="2024-05" db="EMBL/GenBank/DDBJ databases">
        <title>Planctomycetes of the genus Singulisphaera possess chitinolytic capabilities.</title>
        <authorList>
            <person name="Ivanova A."/>
        </authorList>
    </citation>
    <scope>NUCLEOTIDE SEQUENCE</scope>
    <source>
        <strain evidence="1">Ch08T</strain>
    </source>
</reference>
<dbReference type="PANTHER" id="PTHR35580">
    <property type="entry name" value="CELL SURFACE GLYCOPROTEIN (S-LAYER PROTEIN)-LIKE PROTEIN"/>
    <property type="match status" value="1"/>
</dbReference>
<dbReference type="RefSeq" id="WP_406697092.1">
    <property type="nucleotide sequence ID" value="NZ_CP155447.1"/>
</dbReference>
<dbReference type="EMBL" id="CP155447">
    <property type="protein sequence ID" value="XBH04340.1"/>
    <property type="molecule type" value="Genomic_DNA"/>
</dbReference>
<sequence length="491" mass="51273">MLSLRTKRRRALRPQLESLEGRVVLSAVFDSVIGVGNETSAITPSGNAMDAAGNSYVTGTLMGVMDLDPAVDRPDHSDILTPRGKTDAFVAKYAPDNSLVWARRMGGDNTNNDFTTDSGSGVAVDSTGNVFVTGRFNGQSDFGPFSLTSAGDSDGFVTKLDPNGSVLWAKRWGGTTRDDGADIAVDAAGNVVTVGSTLLVNSAGGQSYTGFEVRKFSPTGAAVWNKRIDNSGGTAVSVATDAAGNVFLGGQFYGTTDFNPDSTKTNYVTGANKMAVNGGANSYVLKLTASGSFSWVAPFIAKTAEATNSWVFFEDLAVDAGGNVFVGGFQTGQVDINPSSSGDYRLSNSRKYNGFVAKLSSGGSLSWASQTGGDMNQRLAVDPSGAVYVTGTFGSGPEAFTPGSGLPAATTRGGTDVFVTKFTPTGAQDWAVTFGGTGFENTRSIAVNASGMIYVVGMYPATVDFDPDPLTTYELNNQLFNNMFLLKLRKS</sequence>
<protein>
    <submittedName>
        <fullName evidence="1">SBBP repeat-containing protein</fullName>
    </submittedName>
</protein>